<protein>
    <submittedName>
        <fullName evidence="1">Uncharacterized protein</fullName>
    </submittedName>
</protein>
<accession>A0A5C6F5F1</accession>
<comment type="caution">
    <text evidence="1">The sequence shown here is derived from an EMBL/GenBank/DDBJ whole genome shotgun (WGS) entry which is preliminary data.</text>
</comment>
<dbReference type="AlphaFoldDB" id="A0A5C6F5F1"/>
<dbReference type="Proteomes" id="UP000317977">
    <property type="component" value="Unassembled WGS sequence"/>
</dbReference>
<organism evidence="1 2">
    <name type="scientific">Rubripirellula reticaptiva</name>
    <dbReference type="NCBI Taxonomy" id="2528013"/>
    <lineage>
        <taxon>Bacteria</taxon>
        <taxon>Pseudomonadati</taxon>
        <taxon>Planctomycetota</taxon>
        <taxon>Planctomycetia</taxon>
        <taxon>Pirellulales</taxon>
        <taxon>Pirellulaceae</taxon>
        <taxon>Rubripirellula</taxon>
    </lineage>
</organism>
<name>A0A5C6F5F1_9BACT</name>
<dbReference type="RefSeq" id="WP_146533529.1">
    <property type="nucleotide sequence ID" value="NZ_SJPX01000002.1"/>
</dbReference>
<dbReference type="OrthoDB" id="232833at2"/>
<dbReference type="EMBL" id="SJPX01000002">
    <property type="protein sequence ID" value="TWU55316.1"/>
    <property type="molecule type" value="Genomic_DNA"/>
</dbReference>
<sequence length="517" mass="57847">MRTSALVFSILAVFWAIPELSQVRAAGGLMDLTVHDEATGDLVTTRVEIFRTERTDKPMPIRMTVPAGMGVVLDRSVELSLPNGAYTFRMVRGPEYRIVTGNFALEKTSIDDHNVDLPRMIDMRARGWTSGDCYIPSSSHSLPLRMVSEDLHVAAVAGHVDAKPIPNRSPDDPPIIDPMWIREDVKAHDGLAVYGLTDETTPPADAIASQWIAATSQLEDSEIKVAIENPFAWALPIWLSSEKIDGCFLLGDWLRLDRKILSVKDGRETQSLIKGTTQATGQWAEQIYWNMLEAGFRIPPLAGSGDDRSASPVGYNRLYAADPLAGYEYTDDPDEALEARPLTNEKAWWRAVWSGQSVATNGPMMRPTLDGEIPGHVFTATAGDALELHPEVHLAVRDQVDYLEVVHNGKVHYKAKLDEFARAGGVITPLVIRESGWVVMRVVTLFDDHYRFATSAPWYFEFDGQPRITTEAVMFFQDWQTEHEERLKKLPPGELARHIPFVKAARTFWNDRLAKSR</sequence>
<gene>
    <name evidence="1" type="ORF">Poly59_16130</name>
</gene>
<evidence type="ECO:0000313" key="1">
    <source>
        <dbReference type="EMBL" id="TWU55316.1"/>
    </source>
</evidence>
<evidence type="ECO:0000313" key="2">
    <source>
        <dbReference type="Proteomes" id="UP000317977"/>
    </source>
</evidence>
<reference evidence="1 2" key="1">
    <citation type="submission" date="2019-02" db="EMBL/GenBank/DDBJ databases">
        <title>Deep-cultivation of Planctomycetes and their phenomic and genomic characterization uncovers novel biology.</title>
        <authorList>
            <person name="Wiegand S."/>
            <person name="Jogler M."/>
            <person name="Boedeker C."/>
            <person name="Pinto D."/>
            <person name="Vollmers J."/>
            <person name="Rivas-Marin E."/>
            <person name="Kohn T."/>
            <person name="Peeters S.H."/>
            <person name="Heuer A."/>
            <person name="Rast P."/>
            <person name="Oberbeckmann S."/>
            <person name="Bunk B."/>
            <person name="Jeske O."/>
            <person name="Meyerdierks A."/>
            <person name="Storesund J.E."/>
            <person name="Kallscheuer N."/>
            <person name="Luecker S."/>
            <person name="Lage O.M."/>
            <person name="Pohl T."/>
            <person name="Merkel B.J."/>
            <person name="Hornburger P."/>
            <person name="Mueller R.-W."/>
            <person name="Bruemmer F."/>
            <person name="Labrenz M."/>
            <person name="Spormann A.M."/>
            <person name="Op Den Camp H."/>
            <person name="Overmann J."/>
            <person name="Amann R."/>
            <person name="Jetten M.S.M."/>
            <person name="Mascher T."/>
            <person name="Medema M.H."/>
            <person name="Devos D.P."/>
            <person name="Kaster A.-K."/>
            <person name="Ovreas L."/>
            <person name="Rohde M."/>
            <person name="Galperin M.Y."/>
            <person name="Jogler C."/>
        </authorList>
    </citation>
    <scope>NUCLEOTIDE SEQUENCE [LARGE SCALE GENOMIC DNA]</scope>
    <source>
        <strain evidence="1 2">Poly59</strain>
    </source>
</reference>
<proteinExistence type="predicted"/>
<keyword evidence="2" id="KW-1185">Reference proteome</keyword>